<feature type="active site" description="Proton donor" evidence="8 9">
    <location>
        <position position="108"/>
    </location>
</feature>
<dbReference type="GO" id="GO:0008652">
    <property type="term" value="P:amino acid biosynthetic process"/>
    <property type="evidence" value="ECO:0007669"/>
    <property type="project" value="UniProtKB-KW"/>
</dbReference>
<feature type="binding site" evidence="8 10">
    <location>
        <position position="88"/>
    </location>
    <ligand>
        <name>substrate</name>
    </ligand>
</feature>
<keyword evidence="8" id="KW-0028">Amino-acid biosynthesis</keyword>
<comment type="subunit">
    <text evidence="5 8">Homododecamer.</text>
</comment>
<feature type="binding site" evidence="8 10">
    <location>
        <position position="82"/>
    </location>
    <ligand>
        <name>substrate</name>
    </ligand>
</feature>
<dbReference type="GO" id="GO:0019631">
    <property type="term" value="P:quinate catabolic process"/>
    <property type="evidence" value="ECO:0007669"/>
    <property type="project" value="TreeGrafter"/>
</dbReference>
<dbReference type="GO" id="GO:0009073">
    <property type="term" value="P:aromatic amino acid family biosynthetic process"/>
    <property type="evidence" value="ECO:0007669"/>
    <property type="project" value="UniProtKB-KW"/>
</dbReference>
<dbReference type="HAMAP" id="MF_00169">
    <property type="entry name" value="AroQ"/>
    <property type="match status" value="1"/>
</dbReference>
<dbReference type="GO" id="GO:0003855">
    <property type="term" value="F:3-dehydroquinate dehydratase activity"/>
    <property type="evidence" value="ECO:0007669"/>
    <property type="project" value="UniProtKB-UniRule"/>
</dbReference>
<dbReference type="Gene3D" id="3.40.50.9100">
    <property type="entry name" value="Dehydroquinase, class II"/>
    <property type="match status" value="1"/>
</dbReference>
<evidence type="ECO:0000256" key="5">
    <source>
        <dbReference type="ARBA" id="ARBA00011193"/>
    </source>
</evidence>
<reference evidence="12 13" key="1">
    <citation type="journal article" date="2015" name="Stand. Genomic Sci.">
        <title>Genomic Encyclopedia of Bacterial and Archaeal Type Strains, Phase III: the genomes of soil and plant-associated and newly described type strains.</title>
        <authorList>
            <person name="Whitman W.B."/>
            <person name="Woyke T."/>
            <person name="Klenk H.P."/>
            <person name="Zhou Y."/>
            <person name="Lilburn T.G."/>
            <person name="Beck B.J."/>
            <person name="De Vos P."/>
            <person name="Vandamme P."/>
            <person name="Eisen J.A."/>
            <person name="Garrity G."/>
            <person name="Hugenholtz P."/>
            <person name="Kyrpides N.C."/>
        </authorList>
    </citation>
    <scope>NUCLEOTIDE SEQUENCE [LARGE SCALE GENOMIC DNA]</scope>
    <source>
        <strain evidence="12 13">CGMCC 1.6855</strain>
    </source>
</reference>
<proteinExistence type="inferred from homology"/>
<evidence type="ECO:0000256" key="11">
    <source>
        <dbReference type="PIRSR" id="PIRSR001399-3"/>
    </source>
</evidence>
<evidence type="ECO:0000256" key="7">
    <source>
        <dbReference type="ARBA" id="ARBA00023239"/>
    </source>
</evidence>
<dbReference type="InterPro" id="IPR001874">
    <property type="entry name" value="DHquinase_II"/>
</dbReference>
<keyword evidence="7 8" id="KW-0456">Lyase</keyword>
<feature type="binding site" evidence="8 10">
    <location>
        <position position="95"/>
    </location>
    <ligand>
        <name>substrate</name>
    </ligand>
</feature>
<comment type="caution">
    <text evidence="12">The sequence shown here is derived from an EMBL/GenBank/DDBJ whole genome shotgun (WGS) entry which is preliminary data.</text>
</comment>
<dbReference type="PANTHER" id="PTHR21272:SF3">
    <property type="entry name" value="CATABOLIC 3-DEHYDROQUINASE"/>
    <property type="match status" value="1"/>
</dbReference>
<dbReference type="NCBIfam" id="NF003806">
    <property type="entry name" value="PRK05395.1-3"/>
    <property type="match status" value="1"/>
</dbReference>
<comment type="pathway">
    <text evidence="3 8">Metabolic intermediate biosynthesis; chorismate biosynthesis; chorismate from D-erythrose 4-phosphate and phosphoenolpyruvate: step 3/7.</text>
</comment>
<dbReference type="PIRSF" id="PIRSF001399">
    <property type="entry name" value="DHquinase_II"/>
    <property type="match status" value="1"/>
</dbReference>
<dbReference type="AlphaFoldDB" id="A0A562MYG3"/>
<dbReference type="GO" id="GO:0009423">
    <property type="term" value="P:chorismate biosynthetic process"/>
    <property type="evidence" value="ECO:0007669"/>
    <property type="project" value="UniProtKB-UniRule"/>
</dbReference>
<dbReference type="InterPro" id="IPR018509">
    <property type="entry name" value="DHquinase_II_CS"/>
</dbReference>
<evidence type="ECO:0000313" key="12">
    <source>
        <dbReference type="EMBL" id="TWI24933.1"/>
    </source>
</evidence>
<sequence length="149" mass="16861">MDQHKNDYISMKKILILNGPNLNLLGVREKSIYGSQDFLSYFEELKQQFEKVQLHYFQSNSEGELIDKVHEVGFEFDGIVLNAGAYTHTSVAIGDAIAAVTTPVIEVHISNVHQREEFRHHSFLAKNCKGVICGFGLDSYRLGIEAFIK</sequence>
<dbReference type="UniPathway" id="UPA00053">
    <property type="reaction ID" value="UER00086"/>
</dbReference>
<evidence type="ECO:0000256" key="2">
    <source>
        <dbReference type="ARBA" id="ARBA00003924"/>
    </source>
</evidence>
<dbReference type="PROSITE" id="PS01029">
    <property type="entry name" value="DEHYDROQUINASE_II"/>
    <property type="match status" value="1"/>
</dbReference>
<dbReference type="EMBL" id="VLKR01000002">
    <property type="protein sequence ID" value="TWI24933.1"/>
    <property type="molecule type" value="Genomic_DNA"/>
</dbReference>
<dbReference type="InterPro" id="IPR036441">
    <property type="entry name" value="DHquinase_II_sf"/>
</dbReference>
<dbReference type="CDD" id="cd00466">
    <property type="entry name" value="DHQase_II"/>
    <property type="match status" value="1"/>
</dbReference>
<feature type="active site" description="Proton acceptor" evidence="8 9">
    <location>
        <position position="33"/>
    </location>
</feature>
<dbReference type="SUPFAM" id="SSF52304">
    <property type="entry name" value="Type II 3-dehydroquinate dehydratase"/>
    <property type="match status" value="1"/>
</dbReference>
<evidence type="ECO:0000313" key="13">
    <source>
        <dbReference type="Proteomes" id="UP000315908"/>
    </source>
</evidence>
<evidence type="ECO:0000256" key="9">
    <source>
        <dbReference type="PIRSR" id="PIRSR001399-1"/>
    </source>
</evidence>
<organism evidence="12 13">
    <name type="scientific">Sphingobacterium siyangense</name>
    <dbReference type="NCBI Taxonomy" id="459529"/>
    <lineage>
        <taxon>Bacteria</taxon>
        <taxon>Pseudomonadati</taxon>
        <taxon>Bacteroidota</taxon>
        <taxon>Sphingobacteriia</taxon>
        <taxon>Sphingobacteriales</taxon>
        <taxon>Sphingobacteriaceae</taxon>
        <taxon>Sphingobacterium</taxon>
    </lineage>
</organism>
<evidence type="ECO:0000256" key="4">
    <source>
        <dbReference type="ARBA" id="ARBA00011037"/>
    </source>
</evidence>
<feature type="site" description="Transition state stabilizer" evidence="8 11">
    <location>
        <position position="28"/>
    </location>
</feature>
<feature type="binding site" evidence="8 10">
    <location>
        <position position="119"/>
    </location>
    <ligand>
        <name>substrate</name>
    </ligand>
</feature>
<evidence type="ECO:0000256" key="6">
    <source>
        <dbReference type="ARBA" id="ARBA00012060"/>
    </source>
</evidence>
<evidence type="ECO:0000256" key="1">
    <source>
        <dbReference type="ARBA" id="ARBA00001864"/>
    </source>
</evidence>
<comment type="catalytic activity">
    <reaction evidence="1 8">
        <text>3-dehydroquinate = 3-dehydroshikimate + H2O</text>
        <dbReference type="Rhea" id="RHEA:21096"/>
        <dbReference type="ChEBI" id="CHEBI:15377"/>
        <dbReference type="ChEBI" id="CHEBI:16630"/>
        <dbReference type="ChEBI" id="CHEBI:32364"/>
        <dbReference type="EC" id="4.2.1.10"/>
    </reaction>
</comment>
<protein>
    <recommendedName>
        <fullName evidence="6 8">3-dehydroquinate dehydratase</fullName>
        <shortName evidence="8">3-dehydroquinase</shortName>
        <ecNumber evidence="6 8">4.2.1.10</ecNumber>
    </recommendedName>
    <alternativeName>
        <fullName evidence="8">Type II DHQase</fullName>
    </alternativeName>
</protein>
<dbReference type="NCBIfam" id="TIGR01088">
    <property type="entry name" value="aroQ"/>
    <property type="match status" value="1"/>
</dbReference>
<dbReference type="NCBIfam" id="NF003805">
    <property type="entry name" value="PRK05395.1-2"/>
    <property type="match status" value="1"/>
</dbReference>
<keyword evidence="8" id="KW-0057">Aromatic amino acid biosynthesis</keyword>
<dbReference type="EC" id="4.2.1.10" evidence="6 8"/>
<comment type="similarity">
    <text evidence="4 8">Belongs to the type-II 3-dehydroquinase family.</text>
</comment>
<comment type="function">
    <text evidence="2 8">Catalyzes a trans-dehydration via an enolate intermediate.</text>
</comment>
<evidence type="ECO:0000256" key="3">
    <source>
        <dbReference type="ARBA" id="ARBA00004902"/>
    </source>
</evidence>
<evidence type="ECO:0000256" key="8">
    <source>
        <dbReference type="HAMAP-Rule" id="MF_00169"/>
    </source>
</evidence>
<evidence type="ECO:0000256" key="10">
    <source>
        <dbReference type="PIRSR" id="PIRSR001399-2"/>
    </source>
</evidence>
<dbReference type="Proteomes" id="UP000315908">
    <property type="component" value="Unassembled WGS sequence"/>
</dbReference>
<dbReference type="Pfam" id="PF01220">
    <property type="entry name" value="DHquinase_II"/>
    <property type="match status" value="1"/>
</dbReference>
<accession>A0A562MYG3</accession>
<dbReference type="PANTHER" id="PTHR21272">
    <property type="entry name" value="CATABOLIC 3-DEHYDROQUINASE"/>
    <property type="match status" value="1"/>
</dbReference>
<name>A0A562MYG3_9SPHI</name>
<gene>
    <name evidence="8" type="primary">aroQ</name>
    <name evidence="12" type="ORF">IQ31_00523</name>
</gene>
<dbReference type="NCBIfam" id="NF003807">
    <property type="entry name" value="PRK05395.1-4"/>
    <property type="match status" value="1"/>
</dbReference>
<feature type="binding site" evidence="8 10">
    <location>
        <begin position="109"/>
        <end position="110"/>
    </location>
    <ligand>
        <name>substrate</name>
    </ligand>
</feature>